<protein>
    <submittedName>
        <fullName evidence="3">Aminodeoxychorismate/anthranilate synthase component II</fullName>
    </submittedName>
</protein>
<dbReference type="InterPro" id="IPR017926">
    <property type="entry name" value="GATASE"/>
</dbReference>
<evidence type="ECO:0000313" key="3">
    <source>
        <dbReference type="EMBL" id="TSJ85797.1"/>
    </source>
</evidence>
<dbReference type="PRINTS" id="PR00096">
    <property type="entry name" value="GATASE"/>
</dbReference>
<dbReference type="NCBIfam" id="TIGR00566">
    <property type="entry name" value="trpG_papA"/>
    <property type="match status" value="1"/>
</dbReference>
<reference evidence="3 4" key="1">
    <citation type="submission" date="2019-07" db="EMBL/GenBank/DDBJ databases">
        <title>Bifidobacterium asteroides genomes.</title>
        <authorList>
            <person name="Zheng H."/>
        </authorList>
    </citation>
    <scope>NUCLEOTIDE SEQUENCE [LARGE SCALE GENOMIC DNA]</scope>
    <source>
        <strain evidence="3 4">W8111</strain>
    </source>
</reference>
<dbReference type="SUPFAM" id="SSF52317">
    <property type="entry name" value="Class I glutamine amidotransferase-like"/>
    <property type="match status" value="1"/>
</dbReference>
<feature type="domain" description="Glutamine amidotransferase" evidence="2">
    <location>
        <begin position="4"/>
        <end position="188"/>
    </location>
</feature>
<evidence type="ECO:0000313" key="4">
    <source>
        <dbReference type="Proteomes" id="UP000317536"/>
    </source>
</evidence>
<dbReference type="Gene3D" id="3.40.50.880">
    <property type="match status" value="1"/>
</dbReference>
<dbReference type="PRINTS" id="PR00097">
    <property type="entry name" value="ANTSNTHASEII"/>
</dbReference>
<name>A0A556RAA5_9BIFI</name>
<dbReference type="CDD" id="cd01743">
    <property type="entry name" value="GATase1_Anthranilate_Synthase"/>
    <property type="match status" value="1"/>
</dbReference>
<dbReference type="InterPro" id="IPR050472">
    <property type="entry name" value="Anth_synth/Amidotransfase"/>
</dbReference>
<gene>
    <name evidence="3" type="ORF">FPK29_05450</name>
</gene>
<dbReference type="PROSITE" id="PS51273">
    <property type="entry name" value="GATASE_TYPE_1"/>
    <property type="match status" value="1"/>
</dbReference>
<dbReference type="PANTHER" id="PTHR43418:SF4">
    <property type="entry name" value="MULTIFUNCTIONAL TRYPTOPHAN BIOSYNTHESIS PROTEIN"/>
    <property type="match status" value="1"/>
</dbReference>
<evidence type="ECO:0000259" key="2">
    <source>
        <dbReference type="Pfam" id="PF00117"/>
    </source>
</evidence>
<dbReference type="InterPro" id="IPR006221">
    <property type="entry name" value="TrpG/PapA_dom"/>
</dbReference>
<comment type="caution">
    <text evidence="3">The sequence shown here is derived from an EMBL/GenBank/DDBJ whole genome shotgun (WGS) entry which is preliminary data.</text>
</comment>
<keyword evidence="1" id="KW-0315">Glutamine amidotransferase</keyword>
<dbReference type="EMBL" id="VMHJ01000002">
    <property type="protein sequence ID" value="TSJ85797.1"/>
    <property type="molecule type" value="Genomic_DNA"/>
</dbReference>
<dbReference type="Pfam" id="PF00117">
    <property type="entry name" value="GATase"/>
    <property type="match status" value="1"/>
</dbReference>
<proteinExistence type="predicted"/>
<dbReference type="AlphaFoldDB" id="A0A556RAA5"/>
<evidence type="ECO:0000256" key="1">
    <source>
        <dbReference type="ARBA" id="ARBA00022962"/>
    </source>
</evidence>
<dbReference type="PRINTS" id="PR00099">
    <property type="entry name" value="CPSGATASE"/>
</dbReference>
<organism evidence="3 4">
    <name type="scientific">Bifidobacterium asteroides</name>
    <dbReference type="NCBI Taxonomy" id="1684"/>
    <lineage>
        <taxon>Bacteria</taxon>
        <taxon>Bacillati</taxon>
        <taxon>Actinomycetota</taxon>
        <taxon>Actinomycetes</taxon>
        <taxon>Bifidobacteriales</taxon>
        <taxon>Bifidobacteriaceae</taxon>
        <taxon>Bifidobacterium</taxon>
    </lineage>
</organism>
<dbReference type="GO" id="GO:0004049">
    <property type="term" value="F:anthranilate synthase activity"/>
    <property type="evidence" value="ECO:0007669"/>
    <property type="project" value="TreeGrafter"/>
</dbReference>
<dbReference type="GO" id="GO:0005829">
    <property type="term" value="C:cytosol"/>
    <property type="evidence" value="ECO:0007669"/>
    <property type="project" value="TreeGrafter"/>
</dbReference>
<dbReference type="PANTHER" id="PTHR43418">
    <property type="entry name" value="MULTIFUNCTIONAL TRYPTOPHAN BIOSYNTHESIS PROTEIN-RELATED"/>
    <property type="match status" value="1"/>
</dbReference>
<dbReference type="InterPro" id="IPR029062">
    <property type="entry name" value="Class_I_gatase-like"/>
</dbReference>
<accession>A0A556RAA5</accession>
<sequence length="196" mass="21296">MKVLLVDAFDSFVYVVKNYVDLLGADTTIVRVNRLAQVDPLAFDAVILGPGPGRPEDCGYLEFLDQVAGRKPVFGICLGMQAIAVHAGAQVVRASSRQHGKVSGIRNDGKGCFKGLPDTFDVTRYHSLVADEDSVSHVADLEISARSLLDGYVMGLRRNQSLMEGVQFHPESIGSQYGHQVIANFFREYCGSSDGD</sequence>
<dbReference type="Proteomes" id="UP000317536">
    <property type="component" value="Unassembled WGS sequence"/>
</dbReference>
<dbReference type="GO" id="GO:0000162">
    <property type="term" value="P:L-tryptophan biosynthetic process"/>
    <property type="evidence" value="ECO:0007669"/>
    <property type="project" value="TreeGrafter"/>
</dbReference>